<evidence type="ECO:0000256" key="5">
    <source>
        <dbReference type="ARBA" id="ARBA00023295"/>
    </source>
</evidence>
<feature type="binding site" evidence="8">
    <location>
        <begin position="476"/>
        <end position="480"/>
    </location>
    <ligand>
        <name>substrate</name>
    </ligand>
</feature>
<evidence type="ECO:0000256" key="2">
    <source>
        <dbReference type="ARBA" id="ARBA00006202"/>
    </source>
</evidence>
<evidence type="ECO:0000259" key="10">
    <source>
        <dbReference type="Pfam" id="PF16875"/>
    </source>
</evidence>
<keyword evidence="5 6" id="KW-0326">Glycosidase</keyword>
<reference evidence="11 12" key="1">
    <citation type="submission" date="2019-06" db="EMBL/GenBank/DDBJ databases">
        <title>Sorghum-associated microbial communities from plants grown in Nebraska, USA.</title>
        <authorList>
            <person name="Schachtman D."/>
        </authorList>
    </citation>
    <scope>NUCLEOTIDE SEQUENCE [LARGE SCALE GENOMIC DNA]</scope>
    <source>
        <strain evidence="11 12">2482</strain>
    </source>
</reference>
<dbReference type="PANTHER" id="PTHR43053:SF3">
    <property type="entry name" value="ALPHA-GALACTOSIDASE C-RELATED"/>
    <property type="match status" value="1"/>
</dbReference>
<dbReference type="InterPro" id="IPR013780">
    <property type="entry name" value="Glyco_hydro_b"/>
</dbReference>
<dbReference type="SUPFAM" id="SSF51445">
    <property type="entry name" value="(Trans)glycosidases"/>
    <property type="match status" value="1"/>
</dbReference>
<comment type="caution">
    <text evidence="11">The sequence shown here is derived from an EMBL/GenBank/DDBJ whole genome shotgun (WGS) entry which is preliminary data.</text>
</comment>
<feature type="domain" description="Glycosyl hydrolase family 36 N-terminal" evidence="10">
    <location>
        <begin position="30"/>
        <end position="285"/>
    </location>
</feature>
<dbReference type="Proteomes" id="UP000319671">
    <property type="component" value="Unassembled WGS sequence"/>
</dbReference>
<dbReference type="InterPro" id="IPR000111">
    <property type="entry name" value="Glyco_hydro_27/36_CS"/>
</dbReference>
<evidence type="ECO:0000256" key="1">
    <source>
        <dbReference type="ARBA" id="ARBA00001255"/>
    </source>
</evidence>
<dbReference type="EMBL" id="VIVN01000012">
    <property type="protein sequence ID" value="TWD95799.1"/>
    <property type="molecule type" value="Genomic_DNA"/>
</dbReference>
<feature type="binding site" evidence="8">
    <location>
        <position position="443"/>
    </location>
    <ligand>
        <name>substrate</name>
    </ligand>
</feature>
<feature type="domain" description="Glycosyl hydrolase family 36 C-terminal" evidence="9">
    <location>
        <begin position="649"/>
        <end position="725"/>
    </location>
</feature>
<evidence type="ECO:0000313" key="11">
    <source>
        <dbReference type="EMBL" id="TWD95799.1"/>
    </source>
</evidence>
<keyword evidence="4 6" id="KW-0378">Hydrolase</keyword>
<dbReference type="Pfam" id="PF16875">
    <property type="entry name" value="Glyco_hydro_36N"/>
    <property type="match status" value="1"/>
</dbReference>
<sequence length="737" mass="85039">MPIEWNEEQKLFHLYNGRISYMMQLVHGKYLAHLYWGSRVQLLQPLAILPFKVRTFSPMNEPADPRFSLDTLPQEYPAFGNGDFRTPAYQLQSSDGSTVTEFVYDSYAIFKGKPRLNGLPMVYVEDDDEADTLVITLVDSILGVGLNLHYTIYRDFDVITRSVSFENLGSREVKIEKSMSMSVDFHNSKWDWLHLQGTWARERQIERRPLIHGVQSISSARGASSHQHNPFLALLSKDATEEYGDVYGISLVYSGNFKATIEVDPFEITRINMGINPFNFSWLLKPGEIFQTPEALMVYSSEGLGGMSRIFHKIIRSRVCRGVYRDRTRPILINNWEATYFHFTEKKLRDLADAAKELGIELFVLDDGWFGRRDNAKSSLGDWVVNRKKLPNGLNGLASYINGKEMQFGLWVEPEMVSPDSDLYRRHPDWCLHVPGRNRTLSRNQLVLDLSRDDVCDWLIETFTNLFQSAPIRYVKWDMNRNMTEVGSALLPSEGQKETAHRYMLGLYRVLEVLTERFPEILFESCSGGGGRFDLGMLYYMPQTWTSDDTDAVERLKIQYGTSIVYPAITMGAHVSDIPNHQTGRMTPLEMRCHVAMAANLGFELNIDKLSKEDKELVGREIQLYHQIKEIVLFGDLYRLWSPFEGMDTAWMYVGRGQRQAVVFYYKTLATPNPPFLRMKLRGLNPQLRYKINDDGQVFYGDELMKMGLNLPLIKTDFFSEIYHLKAVDFKEISENF</sequence>
<dbReference type="PIRSF" id="PIRSF005536">
    <property type="entry name" value="Agal"/>
    <property type="match status" value="1"/>
</dbReference>
<dbReference type="InterPro" id="IPR050985">
    <property type="entry name" value="Alpha-glycosidase_related"/>
</dbReference>
<evidence type="ECO:0000256" key="3">
    <source>
        <dbReference type="ARBA" id="ARBA00012755"/>
    </source>
</evidence>
<dbReference type="InterPro" id="IPR031705">
    <property type="entry name" value="Glyco_hydro_36_C"/>
</dbReference>
<dbReference type="InterPro" id="IPR017853">
    <property type="entry name" value="GH"/>
</dbReference>
<dbReference type="Pfam" id="PF02065">
    <property type="entry name" value="Melibiase"/>
    <property type="match status" value="1"/>
</dbReference>
<dbReference type="InterPro" id="IPR013785">
    <property type="entry name" value="Aldolase_TIM"/>
</dbReference>
<feature type="binding site" evidence="8">
    <location>
        <position position="199"/>
    </location>
    <ligand>
        <name>substrate</name>
    </ligand>
</feature>
<organism evidence="11 12">
    <name type="scientific">Neobacillus bataviensis</name>
    <dbReference type="NCBI Taxonomy" id="220685"/>
    <lineage>
        <taxon>Bacteria</taxon>
        <taxon>Bacillati</taxon>
        <taxon>Bacillota</taxon>
        <taxon>Bacilli</taxon>
        <taxon>Bacillales</taxon>
        <taxon>Bacillaceae</taxon>
        <taxon>Neobacillus</taxon>
    </lineage>
</organism>
<dbReference type="Pfam" id="PF16874">
    <property type="entry name" value="Glyco_hydro_36C"/>
    <property type="match status" value="1"/>
</dbReference>
<feature type="binding site" evidence="8">
    <location>
        <position position="548"/>
    </location>
    <ligand>
        <name>substrate</name>
    </ligand>
</feature>
<comment type="similarity">
    <text evidence="2">Belongs to the glycosyl hydrolase 36 family.</text>
</comment>
<gene>
    <name evidence="11" type="ORF">FB550_112161</name>
</gene>
<dbReference type="InterPro" id="IPR002252">
    <property type="entry name" value="Glyco_hydro_36"/>
</dbReference>
<dbReference type="RefSeq" id="WP_144567211.1">
    <property type="nucleotide sequence ID" value="NZ_VIVN01000012.1"/>
</dbReference>
<feature type="binding site" evidence="8">
    <location>
        <position position="526"/>
    </location>
    <ligand>
        <name>substrate</name>
    </ligand>
</feature>
<dbReference type="FunFam" id="3.20.20.70:FF:000118">
    <property type="entry name" value="Alpha-galactosidase"/>
    <property type="match status" value="1"/>
</dbReference>
<evidence type="ECO:0000256" key="8">
    <source>
        <dbReference type="PIRSR" id="PIRSR005536-2"/>
    </source>
</evidence>
<protein>
    <recommendedName>
        <fullName evidence="3 6">Alpha-galactosidase</fullName>
        <ecNumber evidence="3 6">3.2.1.22</ecNumber>
    </recommendedName>
</protein>
<dbReference type="Gene3D" id="2.60.40.1180">
    <property type="entry name" value="Golgi alpha-mannosidase II"/>
    <property type="match status" value="1"/>
</dbReference>
<evidence type="ECO:0000259" key="9">
    <source>
        <dbReference type="Pfam" id="PF16874"/>
    </source>
</evidence>
<comment type="catalytic activity">
    <reaction evidence="1 6">
        <text>Hydrolysis of terminal, non-reducing alpha-D-galactose residues in alpha-D-galactosides, including galactose oligosaccharides, galactomannans and galactolipids.</text>
        <dbReference type="EC" id="3.2.1.22"/>
    </reaction>
</comment>
<dbReference type="PROSITE" id="PS00512">
    <property type="entry name" value="ALPHA_GALACTOSIDASE"/>
    <property type="match status" value="1"/>
</dbReference>
<dbReference type="PANTHER" id="PTHR43053">
    <property type="entry name" value="GLYCOSIDASE FAMILY 31"/>
    <property type="match status" value="1"/>
</dbReference>
<dbReference type="CDD" id="cd14791">
    <property type="entry name" value="GH36"/>
    <property type="match status" value="1"/>
</dbReference>
<feature type="active site" description="Proton donor" evidence="7">
    <location>
        <position position="548"/>
    </location>
</feature>
<evidence type="ECO:0000256" key="7">
    <source>
        <dbReference type="PIRSR" id="PIRSR005536-1"/>
    </source>
</evidence>
<dbReference type="GO" id="GO:0004557">
    <property type="term" value="F:alpha-galactosidase activity"/>
    <property type="evidence" value="ECO:0007669"/>
    <property type="project" value="UniProtKB-UniRule"/>
</dbReference>
<dbReference type="Gene3D" id="2.70.98.60">
    <property type="entry name" value="alpha-galactosidase from lactobacil brevis"/>
    <property type="match status" value="1"/>
</dbReference>
<evidence type="ECO:0000313" key="12">
    <source>
        <dbReference type="Proteomes" id="UP000319671"/>
    </source>
</evidence>
<dbReference type="AlphaFoldDB" id="A0A561CX33"/>
<evidence type="ECO:0000256" key="6">
    <source>
        <dbReference type="PIRNR" id="PIRNR005536"/>
    </source>
</evidence>
<dbReference type="Gene3D" id="3.20.20.70">
    <property type="entry name" value="Aldolase class I"/>
    <property type="match status" value="1"/>
</dbReference>
<name>A0A561CX33_9BACI</name>
<evidence type="ECO:0000256" key="4">
    <source>
        <dbReference type="ARBA" id="ARBA00022801"/>
    </source>
</evidence>
<proteinExistence type="inferred from homology"/>
<dbReference type="PRINTS" id="PR00743">
    <property type="entry name" value="GLHYDRLASE36"/>
</dbReference>
<dbReference type="GO" id="GO:0016052">
    <property type="term" value="P:carbohydrate catabolic process"/>
    <property type="evidence" value="ECO:0007669"/>
    <property type="project" value="InterPro"/>
</dbReference>
<dbReference type="InterPro" id="IPR038417">
    <property type="entry name" value="Alpga-gal_N_sf"/>
</dbReference>
<feature type="binding site" evidence="8">
    <location>
        <begin position="366"/>
        <end position="367"/>
    </location>
    <ligand>
        <name>substrate</name>
    </ligand>
</feature>
<keyword evidence="12" id="KW-1185">Reference proteome</keyword>
<dbReference type="InterPro" id="IPR031704">
    <property type="entry name" value="Glyco_hydro_36_N"/>
</dbReference>
<feature type="active site" description="Nucleophile" evidence="7">
    <location>
        <position position="478"/>
    </location>
</feature>
<accession>A0A561CX33</accession>
<dbReference type="EC" id="3.2.1.22" evidence="3 6"/>